<keyword evidence="2" id="KW-1185">Reference proteome</keyword>
<dbReference type="EMBL" id="QMEB01000155">
    <property type="protein sequence ID" value="NMG21339.1"/>
    <property type="molecule type" value="Genomic_DNA"/>
</dbReference>
<accession>A0ABX1PA74</accession>
<dbReference type="Proteomes" id="UP000718564">
    <property type="component" value="Unassembled WGS sequence"/>
</dbReference>
<reference evidence="1 2" key="1">
    <citation type="submission" date="2018-06" db="EMBL/GenBank/DDBJ databases">
        <title>Comparative genomics of Brasilonema spp. strains.</title>
        <authorList>
            <person name="Alvarenga D.O."/>
            <person name="Fiore M.F."/>
            <person name="Varani A.M."/>
        </authorList>
    </citation>
    <scope>NUCLEOTIDE SEQUENCE [LARGE SCALE GENOMIC DNA]</scope>
    <source>
        <strain evidence="1 2">SPC951</strain>
    </source>
</reference>
<evidence type="ECO:0000313" key="1">
    <source>
        <dbReference type="EMBL" id="NMG21339.1"/>
    </source>
</evidence>
<evidence type="ECO:0000313" key="2">
    <source>
        <dbReference type="Proteomes" id="UP000718564"/>
    </source>
</evidence>
<dbReference type="RefSeq" id="WP_169156576.1">
    <property type="nucleotide sequence ID" value="NZ_CAWPJE010000148.1"/>
</dbReference>
<proteinExistence type="predicted"/>
<comment type="caution">
    <text evidence="1">The sequence shown here is derived from an EMBL/GenBank/DDBJ whole genome shotgun (WGS) entry which is preliminary data.</text>
</comment>
<gene>
    <name evidence="1" type="ORF">DP116_18545</name>
</gene>
<sequence>MRVARNTISKAEVDAYIPRSDLNIIQSSILIAEVTSKPASHSNTIPKILVIMTQSAVIRTRSAAIRSTAREVRAKSILSRTNSIAARAKSAELIAEGATFLT</sequence>
<organism evidence="1 2">
    <name type="scientific">Brasilonema bromeliae SPC951</name>
    <dbReference type="NCBI Taxonomy" id="385972"/>
    <lineage>
        <taxon>Bacteria</taxon>
        <taxon>Bacillati</taxon>
        <taxon>Cyanobacteriota</taxon>
        <taxon>Cyanophyceae</taxon>
        <taxon>Nostocales</taxon>
        <taxon>Scytonemataceae</taxon>
        <taxon>Brasilonema</taxon>
        <taxon>Bromeliae group (in: Brasilonema)</taxon>
    </lineage>
</organism>
<name>A0ABX1PA74_9CYAN</name>
<protein>
    <submittedName>
        <fullName evidence="1">Uncharacterized protein</fullName>
    </submittedName>
</protein>